<comment type="caution">
    <text evidence="1">The sequence shown here is derived from an EMBL/GenBank/DDBJ whole genome shotgun (WGS) entry which is preliminary data.</text>
</comment>
<accession>A0ABX0KNY0</accession>
<reference evidence="1 2" key="1">
    <citation type="submission" date="2020-03" db="EMBL/GenBank/DDBJ databases">
        <title>Draft genome sequence of environmentally isolated violet-colored cultures.</title>
        <authorList>
            <person name="Wilson H.S."/>
        </authorList>
    </citation>
    <scope>NUCLEOTIDE SEQUENCE [LARGE SCALE GENOMIC DNA]</scope>
    <source>
        <strain evidence="1 2">HSC-16F04</strain>
    </source>
</reference>
<name>A0ABX0KNY0_9NEIS</name>
<proteinExistence type="predicted"/>
<dbReference type="Proteomes" id="UP000712570">
    <property type="component" value="Unassembled WGS sequence"/>
</dbReference>
<dbReference type="RefSeq" id="WP_166822860.1">
    <property type="nucleotide sequence ID" value="NZ_JAAOLX010000002.1"/>
</dbReference>
<evidence type="ECO:0000313" key="1">
    <source>
        <dbReference type="EMBL" id="NHQ85472.1"/>
    </source>
</evidence>
<evidence type="ECO:0000313" key="2">
    <source>
        <dbReference type="Proteomes" id="UP000712570"/>
    </source>
</evidence>
<keyword evidence="2" id="KW-1185">Reference proteome</keyword>
<dbReference type="EMBL" id="JAAOLX010000002">
    <property type="protein sequence ID" value="NHQ85472.1"/>
    <property type="molecule type" value="Genomic_DNA"/>
</dbReference>
<organism evidence="1 2">
    <name type="scientific">Iodobacter violaceini</name>
    <dbReference type="NCBI Taxonomy" id="3044271"/>
    <lineage>
        <taxon>Bacteria</taxon>
        <taxon>Pseudomonadati</taxon>
        <taxon>Pseudomonadota</taxon>
        <taxon>Betaproteobacteria</taxon>
        <taxon>Neisseriales</taxon>
        <taxon>Chitinibacteraceae</taxon>
        <taxon>Iodobacter</taxon>
    </lineage>
</organism>
<protein>
    <submittedName>
        <fullName evidence="1">Uncharacterized protein</fullName>
    </submittedName>
</protein>
<sequence length="52" mass="5728">MVSLVWLGIALGRMGWVMFCADGALTQFAMGAERLYAISYQAQEKGIPCWSV</sequence>
<gene>
    <name evidence="1" type="ORF">HA050_05000</name>
</gene>